<dbReference type="Proteomes" id="UP001225644">
    <property type="component" value="Unassembled WGS sequence"/>
</dbReference>
<comment type="caution">
    <text evidence="3">The sequence shown here is derived from an EMBL/GenBank/DDBJ whole genome shotgun (WGS) entry which is preliminary data.</text>
</comment>
<dbReference type="InterPro" id="IPR002104">
    <property type="entry name" value="Integrase_catalytic"/>
</dbReference>
<dbReference type="EMBL" id="JAUSUX010000004">
    <property type="protein sequence ID" value="MDQ0285665.1"/>
    <property type="molecule type" value="Genomic_DNA"/>
</dbReference>
<protein>
    <submittedName>
        <fullName evidence="3">Site-specific recombinase XerD</fullName>
    </submittedName>
</protein>
<sequence>MSFHTLRHTFATLLLEAGEEMKTVQEILRHTRLSTTADIYTKVTEKLKKKAANKINDILSQRKKQSG</sequence>
<keyword evidence="4" id="KW-1185">Reference proteome</keyword>
<keyword evidence="1" id="KW-0233">DNA recombination</keyword>
<dbReference type="SUPFAM" id="SSF56349">
    <property type="entry name" value="DNA breaking-rejoining enzymes"/>
    <property type="match status" value="1"/>
</dbReference>
<evidence type="ECO:0000256" key="1">
    <source>
        <dbReference type="ARBA" id="ARBA00023172"/>
    </source>
</evidence>
<dbReference type="Pfam" id="PF00589">
    <property type="entry name" value="Phage_integrase"/>
    <property type="match status" value="1"/>
</dbReference>
<organism evidence="3 4">
    <name type="scientific">Desulfofundulus luciae</name>
    <dbReference type="NCBI Taxonomy" id="74702"/>
    <lineage>
        <taxon>Bacteria</taxon>
        <taxon>Bacillati</taxon>
        <taxon>Bacillota</taxon>
        <taxon>Clostridia</taxon>
        <taxon>Eubacteriales</taxon>
        <taxon>Peptococcaceae</taxon>
        <taxon>Desulfofundulus</taxon>
    </lineage>
</organism>
<dbReference type="PROSITE" id="PS51898">
    <property type="entry name" value="TYR_RECOMBINASE"/>
    <property type="match status" value="1"/>
</dbReference>
<accession>A0ABU0AYV6</accession>
<feature type="domain" description="Tyr recombinase" evidence="2">
    <location>
        <begin position="1"/>
        <end position="53"/>
    </location>
</feature>
<gene>
    <name evidence="3" type="ORF">J2Z49_000769</name>
</gene>
<reference evidence="3 4" key="1">
    <citation type="submission" date="2023-07" db="EMBL/GenBank/DDBJ databases">
        <title>Genomic Encyclopedia of Type Strains, Phase IV (KMG-IV): sequencing the most valuable type-strain genomes for metagenomic binning, comparative biology and taxonomic classification.</title>
        <authorList>
            <person name="Goeker M."/>
        </authorList>
    </citation>
    <scope>NUCLEOTIDE SEQUENCE [LARGE SCALE GENOMIC DNA]</scope>
    <source>
        <strain evidence="3 4">DSM 12396</strain>
    </source>
</reference>
<dbReference type="Gene3D" id="1.10.443.10">
    <property type="entry name" value="Intergrase catalytic core"/>
    <property type="match status" value="1"/>
</dbReference>
<name>A0ABU0AYV6_9FIRM</name>
<proteinExistence type="predicted"/>
<evidence type="ECO:0000313" key="4">
    <source>
        <dbReference type="Proteomes" id="UP001225644"/>
    </source>
</evidence>
<evidence type="ECO:0000313" key="3">
    <source>
        <dbReference type="EMBL" id="MDQ0285665.1"/>
    </source>
</evidence>
<evidence type="ECO:0000259" key="2">
    <source>
        <dbReference type="PROSITE" id="PS51898"/>
    </source>
</evidence>
<dbReference type="InterPro" id="IPR011010">
    <property type="entry name" value="DNA_brk_join_enz"/>
</dbReference>
<dbReference type="InterPro" id="IPR013762">
    <property type="entry name" value="Integrase-like_cat_sf"/>
</dbReference>